<feature type="site" description="Transition state stabilizer" evidence="7">
    <location>
        <position position="204"/>
    </location>
</feature>
<dbReference type="Gene3D" id="3.40.50.1240">
    <property type="entry name" value="Phosphoglycerate mutase-like"/>
    <property type="match status" value="1"/>
</dbReference>
<evidence type="ECO:0000256" key="3">
    <source>
        <dbReference type="ARBA" id="ARBA00023152"/>
    </source>
</evidence>
<dbReference type="SUPFAM" id="SSF53254">
    <property type="entry name" value="Phosphoglycerate mutase-like"/>
    <property type="match status" value="1"/>
</dbReference>
<evidence type="ECO:0000313" key="9">
    <source>
        <dbReference type="Proteomes" id="UP000070687"/>
    </source>
</evidence>
<dbReference type="CDD" id="cd07067">
    <property type="entry name" value="HP_PGM_like"/>
    <property type="match status" value="1"/>
</dbReference>
<keyword evidence="4" id="KW-0413">Isomerase</keyword>
<evidence type="ECO:0000256" key="2">
    <source>
        <dbReference type="ARBA" id="ARBA00012028"/>
    </source>
</evidence>
<evidence type="ECO:0000256" key="5">
    <source>
        <dbReference type="PIRSR" id="PIRSR613078-1"/>
    </source>
</evidence>
<evidence type="ECO:0000256" key="4">
    <source>
        <dbReference type="ARBA" id="ARBA00023235"/>
    </source>
</evidence>
<accession>A0A133NXI2</accession>
<dbReference type="PANTHER" id="PTHR11931">
    <property type="entry name" value="PHOSPHOGLYCERATE MUTASE"/>
    <property type="match status" value="1"/>
</dbReference>
<dbReference type="InterPro" id="IPR005952">
    <property type="entry name" value="Phosphogly_mut1"/>
</dbReference>
<dbReference type="AlphaFoldDB" id="A0A133NXI2"/>
<dbReference type="GO" id="GO:0004619">
    <property type="term" value="F:phosphoglycerate mutase activity"/>
    <property type="evidence" value="ECO:0007669"/>
    <property type="project" value="UniProtKB-EC"/>
</dbReference>
<evidence type="ECO:0000256" key="7">
    <source>
        <dbReference type="PIRSR" id="PIRSR613078-3"/>
    </source>
</evidence>
<evidence type="ECO:0000313" key="8">
    <source>
        <dbReference type="EMBL" id="KXA20981.1"/>
    </source>
</evidence>
<dbReference type="InterPro" id="IPR029033">
    <property type="entry name" value="His_PPase_superfam"/>
</dbReference>
<gene>
    <name evidence="8" type="ORF">HMPREF3208_00707</name>
</gene>
<sequence length="250" mass="27564">MALVRNVKTMQNNGTQESSHKKCVNLELAKRGNLVLLRHGQTAWSVSGQHTGRTDLPLTDVGMQQACDAGERLREAFPQGFDPDCVLVSPLRRAQQTAQLAGYVTYEICRSALEWDYGGAEGRTRGDIAALSGVDAWDVWKHGPQVLPSHMISDGQEVLPNGEAVDIHRTSGESLQEVSDRTQKIIDAAMPQLAQGRNVLVVAHAHVLRILTARWLGVNPDFARLLRLDTAHYSVLGEYKGDNVIVHWNC</sequence>
<dbReference type="EMBL" id="LRQB01000039">
    <property type="protein sequence ID" value="KXA20981.1"/>
    <property type="molecule type" value="Genomic_DNA"/>
</dbReference>
<feature type="active site" description="Proton donor/acceptor" evidence="5">
    <location>
        <position position="114"/>
    </location>
</feature>
<dbReference type="InterPro" id="IPR013078">
    <property type="entry name" value="His_Pase_superF_clade-1"/>
</dbReference>
<feature type="binding site" evidence="6">
    <location>
        <position position="93"/>
    </location>
    <ligand>
        <name>substrate</name>
    </ligand>
</feature>
<feature type="binding site" evidence="6">
    <location>
        <begin position="114"/>
        <end position="117"/>
    </location>
    <ligand>
        <name>substrate</name>
    </ligand>
</feature>
<dbReference type="Proteomes" id="UP000070687">
    <property type="component" value="Unassembled WGS sequence"/>
</dbReference>
<name>A0A133NXI2_GARVA</name>
<keyword evidence="3" id="KW-0324">Glycolysis</keyword>
<dbReference type="GO" id="GO:0006096">
    <property type="term" value="P:glycolytic process"/>
    <property type="evidence" value="ECO:0007669"/>
    <property type="project" value="UniProtKB-KW"/>
</dbReference>
<comment type="similarity">
    <text evidence="1">Belongs to the phosphoglycerate mutase family. BPG-dependent PGAM subfamily.</text>
</comment>
<evidence type="ECO:0000256" key="6">
    <source>
        <dbReference type="PIRSR" id="PIRSR613078-2"/>
    </source>
</evidence>
<reference evidence="8 9" key="1">
    <citation type="submission" date="2016-01" db="EMBL/GenBank/DDBJ databases">
        <authorList>
            <person name="Oliw E.H."/>
        </authorList>
    </citation>
    <scope>NUCLEOTIDE SEQUENCE [LARGE SCALE GENOMIC DNA]</scope>
    <source>
        <strain evidence="8 9">PSS_7772B</strain>
    </source>
</reference>
<dbReference type="SMART" id="SM00855">
    <property type="entry name" value="PGAM"/>
    <property type="match status" value="1"/>
</dbReference>
<comment type="caution">
    <text evidence="8">The sequence shown here is derived from an EMBL/GenBank/DDBJ whole genome shotgun (WGS) entry which is preliminary data.</text>
</comment>
<feature type="active site" description="Tele-phosphohistidine intermediate" evidence="5">
    <location>
        <position position="39"/>
    </location>
</feature>
<dbReference type="EC" id="5.4.2.11" evidence="2"/>
<proteinExistence type="inferred from homology"/>
<feature type="binding site" evidence="6">
    <location>
        <begin position="51"/>
        <end position="52"/>
    </location>
    <ligand>
        <name>substrate</name>
    </ligand>
</feature>
<organism evidence="8 9">
    <name type="scientific">Gardnerella vaginalis</name>
    <dbReference type="NCBI Taxonomy" id="2702"/>
    <lineage>
        <taxon>Bacteria</taxon>
        <taxon>Bacillati</taxon>
        <taxon>Actinomycetota</taxon>
        <taxon>Actinomycetes</taxon>
        <taxon>Bifidobacteriales</taxon>
        <taxon>Bifidobacteriaceae</taxon>
        <taxon>Gardnerella</taxon>
    </lineage>
</organism>
<protein>
    <recommendedName>
        <fullName evidence="2">phosphoglycerate mutase (2,3-diphosphoglycerate-dependent)</fullName>
        <ecNumber evidence="2">5.4.2.11</ecNumber>
    </recommendedName>
</protein>
<dbReference type="Pfam" id="PF00300">
    <property type="entry name" value="His_Phos_1"/>
    <property type="match status" value="1"/>
</dbReference>
<dbReference type="PATRIC" id="fig|2702.100.peg.687"/>
<evidence type="ECO:0000256" key="1">
    <source>
        <dbReference type="ARBA" id="ARBA00006717"/>
    </source>
</evidence>